<protein>
    <recommendedName>
        <fullName evidence="7 18">Phospholipase A1</fullName>
        <ecNumber evidence="5 18">3.1.1.32</ecNumber>
        <ecNumber evidence="6 18">3.1.1.4</ecNumber>
    </recommendedName>
    <alternativeName>
        <fullName evidence="18">Phosphatidylcholine 1-acylhydrolase</fullName>
    </alternativeName>
</protein>
<keyword evidence="11 18" id="KW-0732">Signal</keyword>
<evidence type="ECO:0000256" key="9">
    <source>
        <dbReference type="ARBA" id="ARBA00022692"/>
    </source>
</evidence>
<keyword evidence="13 18" id="KW-0106">Calcium</keyword>
<accession>A0ABS1WRB4</accession>
<dbReference type="EC" id="3.1.1.4" evidence="6 18"/>
<organism evidence="19 20">
    <name type="scientific">Steroidobacter gossypii</name>
    <dbReference type="NCBI Taxonomy" id="2805490"/>
    <lineage>
        <taxon>Bacteria</taxon>
        <taxon>Pseudomonadati</taxon>
        <taxon>Pseudomonadota</taxon>
        <taxon>Gammaproteobacteria</taxon>
        <taxon>Steroidobacterales</taxon>
        <taxon>Steroidobacteraceae</taxon>
        <taxon>Steroidobacter</taxon>
    </lineage>
</organism>
<dbReference type="InterPro" id="IPR036541">
    <property type="entry name" value="PLipase_A1_sf"/>
</dbReference>
<evidence type="ECO:0000256" key="11">
    <source>
        <dbReference type="ARBA" id="ARBA00022729"/>
    </source>
</evidence>
<evidence type="ECO:0000256" key="15">
    <source>
        <dbReference type="ARBA" id="ARBA00023098"/>
    </source>
</evidence>
<keyword evidence="8" id="KW-1134">Transmembrane beta strand</keyword>
<keyword evidence="16" id="KW-0472">Membrane</keyword>
<feature type="chain" id="PRO_5045001517" description="Phospholipase A1" evidence="18">
    <location>
        <begin position="21"/>
        <end position="398"/>
    </location>
</feature>
<evidence type="ECO:0000256" key="18">
    <source>
        <dbReference type="RuleBase" id="RU366027"/>
    </source>
</evidence>
<dbReference type="Proteomes" id="UP000661077">
    <property type="component" value="Unassembled WGS sequence"/>
</dbReference>
<evidence type="ECO:0000256" key="6">
    <source>
        <dbReference type="ARBA" id="ARBA00013278"/>
    </source>
</evidence>
<comment type="similarity">
    <text evidence="3 18">Belongs to the phospholipase A1 family.</text>
</comment>
<comment type="subunit">
    <text evidence="4 18">Homodimer; dimerization is reversible, and the dimeric form is the active one.</text>
</comment>
<evidence type="ECO:0000256" key="14">
    <source>
        <dbReference type="ARBA" id="ARBA00022963"/>
    </source>
</evidence>
<comment type="catalytic activity">
    <reaction evidence="2 18">
        <text>a 1,2-diacyl-sn-glycero-3-phosphocholine + H2O = a 1-acyl-sn-glycero-3-phosphocholine + a fatty acid + H(+)</text>
        <dbReference type="Rhea" id="RHEA:15801"/>
        <dbReference type="ChEBI" id="CHEBI:15377"/>
        <dbReference type="ChEBI" id="CHEBI:15378"/>
        <dbReference type="ChEBI" id="CHEBI:28868"/>
        <dbReference type="ChEBI" id="CHEBI:57643"/>
        <dbReference type="ChEBI" id="CHEBI:58168"/>
        <dbReference type="EC" id="3.1.1.4"/>
    </reaction>
</comment>
<evidence type="ECO:0000256" key="5">
    <source>
        <dbReference type="ARBA" id="ARBA00013179"/>
    </source>
</evidence>
<reference evidence="19 20" key="1">
    <citation type="journal article" date="2021" name="Int. J. Syst. Evol. Microbiol.">
        <title>Steroidobacter gossypii sp. nov., isolated from soil of cotton cropping field.</title>
        <authorList>
            <person name="Huang R."/>
            <person name="Yang S."/>
            <person name="Zhen C."/>
            <person name="Liu W."/>
        </authorList>
    </citation>
    <scope>NUCLEOTIDE SEQUENCE [LARGE SCALE GENOMIC DNA]</scope>
    <source>
        <strain evidence="19 20">S1-65</strain>
    </source>
</reference>
<dbReference type="RefSeq" id="WP_203165472.1">
    <property type="nucleotide sequence ID" value="NZ_JAEVLS010000001.1"/>
</dbReference>
<comment type="catalytic activity">
    <reaction evidence="1 18">
        <text>a 1,2-diacyl-sn-glycero-3-phosphocholine + H2O = a 2-acyl-sn-glycero-3-phosphocholine + a fatty acid + H(+)</text>
        <dbReference type="Rhea" id="RHEA:18689"/>
        <dbReference type="ChEBI" id="CHEBI:15377"/>
        <dbReference type="ChEBI" id="CHEBI:15378"/>
        <dbReference type="ChEBI" id="CHEBI:28868"/>
        <dbReference type="ChEBI" id="CHEBI:57643"/>
        <dbReference type="ChEBI" id="CHEBI:57875"/>
        <dbReference type="EC" id="3.1.1.32"/>
    </reaction>
</comment>
<evidence type="ECO:0000256" key="10">
    <source>
        <dbReference type="ARBA" id="ARBA00022723"/>
    </source>
</evidence>
<keyword evidence="17 18" id="KW-0998">Cell outer membrane</keyword>
<dbReference type="InterPro" id="IPR003187">
    <property type="entry name" value="PLipase_A1"/>
</dbReference>
<evidence type="ECO:0000256" key="17">
    <source>
        <dbReference type="ARBA" id="ARBA00023237"/>
    </source>
</evidence>
<evidence type="ECO:0000313" key="20">
    <source>
        <dbReference type="Proteomes" id="UP000661077"/>
    </source>
</evidence>
<evidence type="ECO:0000256" key="12">
    <source>
        <dbReference type="ARBA" id="ARBA00022801"/>
    </source>
</evidence>
<dbReference type="PANTHER" id="PTHR40457">
    <property type="entry name" value="PHOSPHOLIPASE A1"/>
    <property type="match status" value="1"/>
</dbReference>
<feature type="signal peptide" evidence="18">
    <location>
        <begin position="1"/>
        <end position="20"/>
    </location>
</feature>
<keyword evidence="12 18" id="KW-0378">Hydrolase</keyword>
<evidence type="ECO:0000256" key="4">
    <source>
        <dbReference type="ARBA" id="ARBA00011702"/>
    </source>
</evidence>
<sequence length="398" mass="43148">MNISNLLLAVALLASCGARADIILSTPHAQVVAGTAFQLDLTITNSDSQPLTVAVPAELHVRFETPAALTIIELAPERSGQIEVAPGGFTRMKLQGTLPARAEGVATLVPTGLAANSVALQILPPAPDANAIAANEAVRTAENAPSRDSYTTALVDKPPPLAVSVYEPVYFIVGGDGGLNAKFQISLRYQLFDGRGKLANRLPWIDDLYLSYSQTSLWDLGDLSKPFKDSSYRPRLFYSNYDLARFFDGQLRVGVETGFGHESNGKEGDDSRSFNMLYARPTLTLGDPAGLRLFAAPLIHNYISDDENPDIKDYRGYVDWVLGIGAKGGLDFWTTLRKGERSSYGSVEANVSYPLSKLSGGDLTGWLTLQYFNGHGESLLDYNRKLDSQWRLGIAVAL</sequence>
<dbReference type="Pfam" id="PF02253">
    <property type="entry name" value="PLA1"/>
    <property type="match status" value="1"/>
</dbReference>
<dbReference type="Gene3D" id="2.40.230.10">
    <property type="entry name" value="Phospholipase A1"/>
    <property type="match status" value="1"/>
</dbReference>
<name>A0ABS1WRB4_9GAMM</name>
<keyword evidence="20" id="KW-1185">Reference proteome</keyword>
<comment type="caution">
    <text evidence="19">The sequence shown here is derived from an EMBL/GenBank/DDBJ whole genome shotgun (WGS) entry which is preliminary data.</text>
</comment>
<evidence type="ECO:0000256" key="7">
    <source>
        <dbReference type="ARBA" id="ARBA00021726"/>
    </source>
</evidence>
<evidence type="ECO:0000256" key="1">
    <source>
        <dbReference type="ARBA" id="ARBA00000111"/>
    </source>
</evidence>
<keyword evidence="10 18" id="KW-0479">Metal-binding</keyword>
<dbReference type="EMBL" id="JAEVLS010000001">
    <property type="protein sequence ID" value="MBM0103505.1"/>
    <property type="molecule type" value="Genomic_DNA"/>
</dbReference>
<evidence type="ECO:0000313" key="19">
    <source>
        <dbReference type="EMBL" id="MBM0103505.1"/>
    </source>
</evidence>
<evidence type="ECO:0000256" key="13">
    <source>
        <dbReference type="ARBA" id="ARBA00022837"/>
    </source>
</evidence>
<dbReference type="PRINTS" id="PR01486">
    <property type="entry name" value="PHPHLIPASEA1"/>
</dbReference>
<comment type="subcellular location">
    <subcellularLocation>
        <location evidence="18">Cell outer membrane</location>
        <topology evidence="18">Multi-pass membrane protein</topology>
    </subcellularLocation>
    <text evidence="18">One of the very few enzymes located there.</text>
</comment>
<evidence type="ECO:0000256" key="3">
    <source>
        <dbReference type="ARBA" id="ARBA00010525"/>
    </source>
</evidence>
<gene>
    <name evidence="19" type="ORF">JM946_02065</name>
</gene>
<dbReference type="PANTHER" id="PTHR40457:SF1">
    <property type="entry name" value="PHOSPHOLIPASE A1"/>
    <property type="match status" value="1"/>
</dbReference>
<comment type="function">
    <text evidence="18">Hydrolysis of phosphatidylcholine with phospholipase A2 (EC 3.1.1.4) and phospholipase A1 (EC 3.1.1.32) activities.</text>
</comment>
<proteinExistence type="inferred from homology"/>
<evidence type="ECO:0000256" key="8">
    <source>
        <dbReference type="ARBA" id="ARBA00022452"/>
    </source>
</evidence>
<dbReference type="SUPFAM" id="SSF56931">
    <property type="entry name" value="Outer membrane phospholipase A (OMPLA)"/>
    <property type="match status" value="1"/>
</dbReference>
<comment type="cofactor">
    <cofactor evidence="18">
        <name>Ca(2+)</name>
        <dbReference type="ChEBI" id="CHEBI:29108"/>
    </cofactor>
    <text evidence="18">Binds 1 Ca(2+) ion per monomer. In the dimeric form the Ca(2+) is bound by different amino acids with binding of each Ca(2+) shared with ligands coming from each monomer. The Ca(2+) ion may have a role in catalysis.</text>
</comment>
<keyword evidence="15 18" id="KW-0443">Lipid metabolism</keyword>
<keyword evidence="14 18" id="KW-0442">Lipid degradation</keyword>
<evidence type="ECO:0000256" key="16">
    <source>
        <dbReference type="ARBA" id="ARBA00023136"/>
    </source>
</evidence>
<dbReference type="EC" id="3.1.1.32" evidence="5 18"/>
<evidence type="ECO:0000256" key="2">
    <source>
        <dbReference type="ARBA" id="ARBA00001604"/>
    </source>
</evidence>
<keyword evidence="9" id="KW-0812">Transmembrane</keyword>